<feature type="region of interest" description="Disordered" evidence="2">
    <location>
        <begin position="1"/>
        <end position="25"/>
    </location>
</feature>
<evidence type="ECO:0000313" key="4">
    <source>
        <dbReference type="Proteomes" id="UP000028680"/>
    </source>
</evidence>
<gene>
    <name evidence="3" type="ORF">RCA23_c11760</name>
</gene>
<dbReference type="PANTHER" id="PTHR35024:SF4">
    <property type="entry name" value="POLYMER-FORMING CYTOSKELETAL PROTEIN"/>
    <property type="match status" value="1"/>
</dbReference>
<dbReference type="Proteomes" id="UP000028680">
    <property type="component" value="Chromosome"/>
</dbReference>
<protein>
    <recommendedName>
        <fullName evidence="5">Polymer-forming cytoskeletal protein</fullName>
    </recommendedName>
</protein>
<dbReference type="AlphaFoldDB" id="A0AAN0VI47"/>
<reference evidence="3 4" key="1">
    <citation type="journal article" date="2014" name="ISME J.">
        <title>Adaptation of an abundant Roseobacter RCA organism to pelagic systems revealed by genomic and transcriptomic analyses.</title>
        <authorList>
            <person name="Voget S."/>
            <person name="Wemheuer B."/>
            <person name="Brinkhoff T."/>
            <person name="Vollmers J."/>
            <person name="Dietrich S."/>
            <person name="Giebel H.A."/>
            <person name="Beardsley C."/>
            <person name="Sardemann C."/>
            <person name="Bakenhus I."/>
            <person name="Billerbeck S."/>
            <person name="Daniel R."/>
            <person name="Simon M."/>
        </authorList>
    </citation>
    <scope>NUCLEOTIDE SEQUENCE [LARGE SCALE GENOMIC DNA]</scope>
    <source>
        <strain evidence="3 4">RCA23</strain>
    </source>
</reference>
<dbReference type="InterPro" id="IPR007607">
    <property type="entry name" value="BacA/B"/>
</dbReference>
<evidence type="ECO:0000313" key="3">
    <source>
        <dbReference type="EMBL" id="AII86724.1"/>
    </source>
</evidence>
<keyword evidence="4" id="KW-1185">Reference proteome</keyword>
<feature type="compositionally biased region" description="Polar residues" evidence="2">
    <location>
        <begin position="1"/>
        <end position="21"/>
    </location>
</feature>
<proteinExistence type="inferred from homology"/>
<dbReference type="KEGG" id="ptp:RCA23_c11760"/>
<comment type="similarity">
    <text evidence="1">Belongs to the bactofilin family.</text>
</comment>
<dbReference type="PANTHER" id="PTHR35024">
    <property type="entry name" value="HYPOTHETICAL CYTOSOLIC PROTEIN"/>
    <property type="match status" value="1"/>
</dbReference>
<evidence type="ECO:0000256" key="2">
    <source>
        <dbReference type="SAM" id="MobiDB-lite"/>
    </source>
</evidence>
<evidence type="ECO:0008006" key="5">
    <source>
        <dbReference type="Google" id="ProtNLM"/>
    </source>
</evidence>
<evidence type="ECO:0000256" key="1">
    <source>
        <dbReference type="ARBA" id="ARBA00044755"/>
    </source>
</evidence>
<accession>A0AAN0VI47</accession>
<sequence>MVSNMFSKPTTEGLTPASSFSKEPRQRRSLLHDGIVIQGDWQSDGTVEFGGRIKGDLTVDVLVVTGTGNVDGNVRARSVTVEGYLNGTIAAVDVILASTAVFTGEIVAERIRIDFGANVEGLLKATAKDTA</sequence>
<dbReference type="EMBL" id="CP003984">
    <property type="protein sequence ID" value="AII86724.1"/>
    <property type="molecule type" value="Genomic_DNA"/>
</dbReference>
<name>A0AAN0VI47_9RHOB</name>
<organism evidence="3 4">
    <name type="scientific">Planktomarina temperata RCA23</name>
    <dbReference type="NCBI Taxonomy" id="666509"/>
    <lineage>
        <taxon>Bacteria</taxon>
        <taxon>Pseudomonadati</taxon>
        <taxon>Pseudomonadota</taxon>
        <taxon>Alphaproteobacteria</taxon>
        <taxon>Rhodobacterales</taxon>
        <taxon>Paracoccaceae</taxon>
        <taxon>Planktomarina</taxon>
    </lineage>
</organism>
<dbReference type="Pfam" id="PF04519">
    <property type="entry name" value="Bactofilin"/>
    <property type="match status" value="1"/>
</dbReference>